<gene>
    <name evidence="4" type="ORF">BS50DRAFT_574556</name>
</gene>
<evidence type="ECO:0000313" key="5">
    <source>
        <dbReference type="Proteomes" id="UP000240883"/>
    </source>
</evidence>
<dbReference type="GO" id="GO:0016491">
    <property type="term" value="F:oxidoreductase activity"/>
    <property type="evidence" value="ECO:0007669"/>
    <property type="project" value="UniProtKB-KW"/>
</dbReference>
<evidence type="ECO:0000256" key="1">
    <source>
        <dbReference type="ARBA" id="ARBA00006484"/>
    </source>
</evidence>
<keyword evidence="5" id="KW-1185">Reference proteome</keyword>
<name>A0A2T2NLE9_CORCC</name>
<keyword evidence="2" id="KW-0521">NADP</keyword>
<proteinExistence type="inferred from homology"/>
<dbReference type="AlphaFoldDB" id="A0A2T2NLE9"/>
<dbReference type="InterPro" id="IPR036291">
    <property type="entry name" value="NAD(P)-bd_dom_sf"/>
</dbReference>
<dbReference type="InterPro" id="IPR020904">
    <property type="entry name" value="Sc_DH/Rdtase_CS"/>
</dbReference>
<dbReference type="Proteomes" id="UP000240883">
    <property type="component" value="Unassembled WGS sequence"/>
</dbReference>
<sequence length="263" mass="28934">MTFPYKHVLVIGATSGIGRAMSDHFIAEGIKVTAVGRRQDRLEEFVSKHGSENASGVPFDISELDKIPGFAQDVMSAHPSIDCIFLNAAVQHAYDFSNPSTIDLGVFNHEMTVNFSSFVALTHALLPHLLSREEKSSLVFTGSPIGLIPAFMLPGYSASKAALDAFIMCLREQLRDTKISTMHISPGPVMTEMHDNVTAQQSVKKFGMSMEEFIEQSYAGLVEGRADIFPGCVGGSTKEQFLEIVKGREEAFERLSKMIRNFH</sequence>
<dbReference type="Pfam" id="PF00106">
    <property type="entry name" value="adh_short"/>
    <property type="match status" value="1"/>
</dbReference>
<dbReference type="EMBL" id="KZ678136">
    <property type="protein sequence ID" value="PSN66096.1"/>
    <property type="molecule type" value="Genomic_DNA"/>
</dbReference>
<dbReference type="PRINTS" id="PR00081">
    <property type="entry name" value="GDHRDH"/>
</dbReference>
<reference evidence="4 5" key="1">
    <citation type="journal article" date="2018" name="Front. Microbiol.">
        <title>Genome-Wide Analysis of Corynespora cassiicola Leaf Fall Disease Putative Effectors.</title>
        <authorList>
            <person name="Lopez D."/>
            <person name="Ribeiro S."/>
            <person name="Label P."/>
            <person name="Fumanal B."/>
            <person name="Venisse J.S."/>
            <person name="Kohler A."/>
            <person name="de Oliveira R.R."/>
            <person name="Labutti K."/>
            <person name="Lipzen A."/>
            <person name="Lail K."/>
            <person name="Bauer D."/>
            <person name="Ohm R.A."/>
            <person name="Barry K.W."/>
            <person name="Spatafora J."/>
            <person name="Grigoriev I.V."/>
            <person name="Martin F.M."/>
            <person name="Pujade-Renaud V."/>
        </authorList>
    </citation>
    <scope>NUCLEOTIDE SEQUENCE [LARGE SCALE GENOMIC DNA]</scope>
    <source>
        <strain evidence="4 5">Philippines</strain>
    </source>
</reference>
<accession>A0A2T2NLE9</accession>
<comment type="similarity">
    <text evidence="1">Belongs to the short-chain dehydrogenases/reductases (SDR) family.</text>
</comment>
<dbReference type="PANTHER" id="PTHR43669">
    <property type="entry name" value="5-KETO-D-GLUCONATE 5-REDUCTASE"/>
    <property type="match status" value="1"/>
</dbReference>
<dbReference type="PANTHER" id="PTHR43669:SF15">
    <property type="entry name" value="OXIDOREDUCTASE, SHORT-CHAIN DEHYDROGENASE_REDUCTASE FAMILY (AFU_ORTHOLOGUE AFUA_1G01330)"/>
    <property type="match status" value="1"/>
</dbReference>
<protein>
    <submittedName>
        <fullName evidence="4">NAD(P)-binding protein</fullName>
    </submittedName>
</protein>
<dbReference type="OrthoDB" id="37659at2759"/>
<dbReference type="PROSITE" id="PS00061">
    <property type="entry name" value="ADH_SHORT"/>
    <property type="match status" value="1"/>
</dbReference>
<keyword evidence="3" id="KW-0560">Oxidoreductase</keyword>
<dbReference type="STRING" id="1448308.A0A2T2NLE9"/>
<organism evidence="4 5">
    <name type="scientific">Corynespora cassiicola Philippines</name>
    <dbReference type="NCBI Taxonomy" id="1448308"/>
    <lineage>
        <taxon>Eukaryota</taxon>
        <taxon>Fungi</taxon>
        <taxon>Dikarya</taxon>
        <taxon>Ascomycota</taxon>
        <taxon>Pezizomycotina</taxon>
        <taxon>Dothideomycetes</taxon>
        <taxon>Pleosporomycetidae</taxon>
        <taxon>Pleosporales</taxon>
        <taxon>Corynesporascaceae</taxon>
        <taxon>Corynespora</taxon>
    </lineage>
</organism>
<evidence type="ECO:0000313" key="4">
    <source>
        <dbReference type="EMBL" id="PSN66096.1"/>
    </source>
</evidence>
<evidence type="ECO:0000256" key="2">
    <source>
        <dbReference type="ARBA" id="ARBA00022857"/>
    </source>
</evidence>
<evidence type="ECO:0000256" key="3">
    <source>
        <dbReference type="ARBA" id="ARBA00023002"/>
    </source>
</evidence>
<dbReference type="SUPFAM" id="SSF51735">
    <property type="entry name" value="NAD(P)-binding Rossmann-fold domains"/>
    <property type="match status" value="1"/>
</dbReference>
<dbReference type="Gene3D" id="3.40.50.720">
    <property type="entry name" value="NAD(P)-binding Rossmann-like Domain"/>
    <property type="match status" value="1"/>
</dbReference>
<dbReference type="InterPro" id="IPR002347">
    <property type="entry name" value="SDR_fam"/>
</dbReference>